<keyword evidence="2 6" id="KW-0328">Glycosyltransferase</keyword>
<dbReference type="PANTHER" id="PTHR48050">
    <property type="entry name" value="STEROL 3-BETA-GLUCOSYLTRANSFERASE"/>
    <property type="match status" value="1"/>
</dbReference>
<dbReference type="PANTHER" id="PTHR48050:SF13">
    <property type="entry name" value="STEROL 3-BETA-GLUCOSYLTRANSFERASE UGT80A2"/>
    <property type="match status" value="1"/>
</dbReference>
<dbReference type="GO" id="GO:0008194">
    <property type="term" value="F:UDP-glycosyltransferase activity"/>
    <property type="evidence" value="ECO:0007669"/>
    <property type="project" value="InterPro"/>
</dbReference>
<sequence>MRVLVTALVPSHLVPMVPLTWALRAAGHQVLVAGDAELVTFAAAAGLDTRLVGGGETRQRLTRPGAVAMPDRAGMDQRADSEWDAVGERWRTRLGGYIDELVALGRSWEADLVVTDPVEFGGLVVAGALGVPGIIHRWGPDDFTSPLLRRAKLQLHELCVEFGADGFPDPALIIDPSPASLLPEGDNTPGLLSRYVPYCGTAELPDWAVQRPERPRALLCLGMWHGRVLAETGELPLGFRHVLDACVEQGLDVLFPIDAQYHPALAGIPSSVKVVDRFPIGPVMRHTALAVHHGGSGTSMTSFASAVPQLVLPGDKPFLQTTGRLVQESGSGISLATEAEQHDPRLVREALEGLLQDQRHRKAAHDVRAEIECLPGPTELVHTLEGLI</sequence>
<evidence type="ECO:0000256" key="1">
    <source>
        <dbReference type="ARBA" id="ARBA00006962"/>
    </source>
</evidence>
<evidence type="ECO:0000256" key="3">
    <source>
        <dbReference type="ARBA" id="ARBA00022679"/>
    </source>
</evidence>
<dbReference type="Pfam" id="PF06722">
    <property type="entry name" value="EryCIII-like_C"/>
    <property type="match status" value="1"/>
</dbReference>
<dbReference type="GO" id="GO:0016758">
    <property type="term" value="F:hexosyltransferase activity"/>
    <property type="evidence" value="ECO:0007669"/>
    <property type="project" value="UniProtKB-ARBA"/>
</dbReference>
<dbReference type="CDD" id="cd03784">
    <property type="entry name" value="GT1_Gtf-like"/>
    <property type="match status" value="1"/>
</dbReference>
<dbReference type="InterPro" id="IPR002213">
    <property type="entry name" value="UDP_glucos_trans"/>
</dbReference>
<dbReference type="GO" id="GO:0017000">
    <property type="term" value="P:antibiotic biosynthetic process"/>
    <property type="evidence" value="ECO:0007669"/>
    <property type="project" value="UniProtKB-ARBA"/>
</dbReference>
<accession>A0A387HGJ8</accession>
<dbReference type="Pfam" id="PF21036">
    <property type="entry name" value="EryCIII-like_N"/>
    <property type="match status" value="1"/>
</dbReference>
<feature type="domain" description="Erythromycin biosynthesis protein CIII-like N-terminal" evidence="5">
    <location>
        <begin position="21"/>
        <end position="222"/>
    </location>
</feature>
<dbReference type="Proteomes" id="UP000271554">
    <property type="component" value="Chromosome"/>
</dbReference>
<dbReference type="EMBL" id="CP032698">
    <property type="protein sequence ID" value="AYG82966.1"/>
    <property type="molecule type" value="Genomic_DNA"/>
</dbReference>
<dbReference type="KEGG" id="shun:DWB77_05158"/>
<gene>
    <name evidence="6" type="primary">novM_2</name>
    <name evidence="6" type="ORF">DWB77_05158</name>
</gene>
<dbReference type="AlphaFoldDB" id="A0A387HGJ8"/>
<organism evidence="6 7">
    <name type="scientific">Streptomyces hundungensis</name>
    <dbReference type="NCBI Taxonomy" id="1077946"/>
    <lineage>
        <taxon>Bacteria</taxon>
        <taxon>Bacillati</taxon>
        <taxon>Actinomycetota</taxon>
        <taxon>Actinomycetes</taxon>
        <taxon>Kitasatosporales</taxon>
        <taxon>Streptomycetaceae</taxon>
        <taxon>Streptomyces</taxon>
    </lineage>
</organism>
<evidence type="ECO:0000256" key="2">
    <source>
        <dbReference type="ARBA" id="ARBA00022676"/>
    </source>
</evidence>
<dbReference type="InterPro" id="IPR010610">
    <property type="entry name" value="EryCIII-like_C"/>
</dbReference>
<dbReference type="EC" id="2.4.1.302" evidence="6"/>
<evidence type="ECO:0000259" key="5">
    <source>
        <dbReference type="Pfam" id="PF21036"/>
    </source>
</evidence>
<comment type="similarity">
    <text evidence="1">Belongs to the glycosyltransferase 28 family.</text>
</comment>
<dbReference type="SUPFAM" id="SSF53756">
    <property type="entry name" value="UDP-Glycosyltransferase/glycogen phosphorylase"/>
    <property type="match status" value="1"/>
</dbReference>
<dbReference type="InterPro" id="IPR048284">
    <property type="entry name" value="EryCIII-like_N"/>
</dbReference>
<protein>
    <submittedName>
        <fullName evidence="6">L-demethylnoviosyl transferase</fullName>
        <ecNumber evidence="6">2.4.1.302</ecNumber>
    </submittedName>
</protein>
<evidence type="ECO:0000259" key="4">
    <source>
        <dbReference type="Pfam" id="PF06722"/>
    </source>
</evidence>
<evidence type="ECO:0000313" key="7">
    <source>
        <dbReference type="Proteomes" id="UP000271554"/>
    </source>
</evidence>
<dbReference type="RefSeq" id="WP_120723462.1">
    <property type="nucleotide sequence ID" value="NZ_CP032698.1"/>
</dbReference>
<dbReference type="OrthoDB" id="3863369at2"/>
<name>A0A387HGJ8_9ACTN</name>
<feature type="domain" description="Erythromycin biosynthesis protein CIII-like C-terminal" evidence="4">
    <location>
        <begin position="241"/>
        <end position="386"/>
    </location>
</feature>
<keyword evidence="3 6" id="KW-0808">Transferase</keyword>
<proteinExistence type="inferred from homology"/>
<evidence type="ECO:0000313" key="6">
    <source>
        <dbReference type="EMBL" id="AYG82966.1"/>
    </source>
</evidence>
<dbReference type="InterPro" id="IPR050426">
    <property type="entry name" value="Glycosyltransferase_28"/>
</dbReference>
<reference evidence="6 7" key="1">
    <citation type="submission" date="2018-10" db="EMBL/GenBank/DDBJ databases">
        <title>Relationship between Morphology and Antimicrobial Activity in Streptomyces.</title>
        <authorList>
            <person name="Kang H.J."/>
            <person name="Kim S.B."/>
        </authorList>
    </citation>
    <scope>NUCLEOTIDE SEQUENCE [LARGE SCALE GENOMIC DNA]</scope>
    <source>
        <strain evidence="6 7">BH38</strain>
    </source>
</reference>
<dbReference type="Gene3D" id="3.40.50.2000">
    <property type="entry name" value="Glycogen Phosphorylase B"/>
    <property type="match status" value="2"/>
</dbReference>
<keyword evidence="7" id="KW-1185">Reference proteome</keyword>